<name>A0AA36CJ88_9BILA</name>
<feature type="region of interest" description="Disordered" evidence="1">
    <location>
        <begin position="42"/>
        <end position="79"/>
    </location>
</feature>
<evidence type="ECO:0000313" key="3">
    <source>
        <dbReference type="Proteomes" id="UP001177023"/>
    </source>
</evidence>
<sequence>MTEYRCSRTNNKYEANVQHHNVIANQLAQRIQLEHLQKVPLDGQRRVDTLNLPSSAVQRSQNSTSTGRRNPTDNCRANAKSVAATRLVASISVANPVKLAAHSSAGP</sequence>
<keyword evidence="3" id="KW-1185">Reference proteome</keyword>
<reference evidence="2" key="1">
    <citation type="submission" date="2023-06" db="EMBL/GenBank/DDBJ databases">
        <authorList>
            <person name="Delattre M."/>
        </authorList>
    </citation>
    <scope>NUCLEOTIDE SEQUENCE</scope>
    <source>
        <strain evidence="2">AF72</strain>
    </source>
</reference>
<feature type="non-terminal residue" evidence="2">
    <location>
        <position position="1"/>
    </location>
</feature>
<gene>
    <name evidence="2" type="ORF">MSPICULIGERA_LOCUS8291</name>
</gene>
<evidence type="ECO:0000256" key="1">
    <source>
        <dbReference type="SAM" id="MobiDB-lite"/>
    </source>
</evidence>
<proteinExistence type="predicted"/>
<comment type="caution">
    <text evidence="2">The sequence shown here is derived from an EMBL/GenBank/DDBJ whole genome shotgun (WGS) entry which is preliminary data.</text>
</comment>
<accession>A0AA36CJ88</accession>
<dbReference type="Proteomes" id="UP001177023">
    <property type="component" value="Unassembled WGS sequence"/>
</dbReference>
<organism evidence="2 3">
    <name type="scientific">Mesorhabditis spiculigera</name>
    <dbReference type="NCBI Taxonomy" id="96644"/>
    <lineage>
        <taxon>Eukaryota</taxon>
        <taxon>Metazoa</taxon>
        <taxon>Ecdysozoa</taxon>
        <taxon>Nematoda</taxon>
        <taxon>Chromadorea</taxon>
        <taxon>Rhabditida</taxon>
        <taxon>Rhabditina</taxon>
        <taxon>Rhabditomorpha</taxon>
        <taxon>Rhabditoidea</taxon>
        <taxon>Rhabditidae</taxon>
        <taxon>Mesorhabditinae</taxon>
        <taxon>Mesorhabditis</taxon>
    </lineage>
</organism>
<feature type="compositionally biased region" description="Polar residues" evidence="1">
    <location>
        <begin position="51"/>
        <end position="75"/>
    </location>
</feature>
<protein>
    <submittedName>
        <fullName evidence="2">Uncharacterized protein</fullName>
    </submittedName>
</protein>
<evidence type="ECO:0000313" key="2">
    <source>
        <dbReference type="EMBL" id="CAJ0569833.1"/>
    </source>
</evidence>
<dbReference type="EMBL" id="CATQJA010002150">
    <property type="protein sequence ID" value="CAJ0569833.1"/>
    <property type="molecule type" value="Genomic_DNA"/>
</dbReference>
<dbReference type="AlphaFoldDB" id="A0AA36CJ88"/>